<proteinExistence type="predicted"/>
<protein>
    <submittedName>
        <fullName evidence="1">Uncharacterized protein</fullName>
    </submittedName>
</protein>
<comment type="caution">
    <text evidence="1">The sequence shown here is derived from an EMBL/GenBank/DDBJ whole genome shotgun (WGS) entry which is preliminary data.</text>
</comment>
<dbReference type="Proteomes" id="UP000019141">
    <property type="component" value="Unassembled WGS sequence"/>
</dbReference>
<dbReference type="AlphaFoldDB" id="W4L6H1"/>
<accession>W4L6H1</accession>
<evidence type="ECO:0000313" key="2">
    <source>
        <dbReference type="Proteomes" id="UP000019141"/>
    </source>
</evidence>
<evidence type="ECO:0000313" key="1">
    <source>
        <dbReference type="EMBL" id="ETW92931.1"/>
    </source>
</evidence>
<keyword evidence="2" id="KW-1185">Reference proteome</keyword>
<dbReference type="EMBL" id="AZHW01001343">
    <property type="protein sequence ID" value="ETW92931.1"/>
    <property type="molecule type" value="Genomic_DNA"/>
</dbReference>
<organism evidence="1 2">
    <name type="scientific">Entotheonella factor</name>
    <dbReference type="NCBI Taxonomy" id="1429438"/>
    <lineage>
        <taxon>Bacteria</taxon>
        <taxon>Pseudomonadati</taxon>
        <taxon>Nitrospinota/Tectimicrobiota group</taxon>
        <taxon>Candidatus Tectimicrobiota</taxon>
        <taxon>Candidatus Entotheonellia</taxon>
        <taxon>Candidatus Entotheonellales</taxon>
        <taxon>Candidatus Entotheonellaceae</taxon>
        <taxon>Candidatus Entotheonella</taxon>
    </lineage>
</organism>
<reference evidence="1 2" key="1">
    <citation type="journal article" date="2014" name="Nature">
        <title>An environmental bacterial taxon with a large and distinct metabolic repertoire.</title>
        <authorList>
            <person name="Wilson M.C."/>
            <person name="Mori T."/>
            <person name="Ruckert C."/>
            <person name="Uria A.R."/>
            <person name="Helf M.J."/>
            <person name="Takada K."/>
            <person name="Gernert C."/>
            <person name="Steffens U.A."/>
            <person name="Heycke N."/>
            <person name="Schmitt S."/>
            <person name="Rinke C."/>
            <person name="Helfrich E.J."/>
            <person name="Brachmann A.O."/>
            <person name="Gurgui C."/>
            <person name="Wakimoto T."/>
            <person name="Kracht M."/>
            <person name="Crusemann M."/>
            <person name="Hentschel U."/>
            <person name="Abe I."/>
            <person name="Matsunaga S."/>
            <person name="Kalinowski J."/>
            <person name="Takeyama H."/>
            <person name="Piel J."/>
        </authorList>
    </citation>
    <scope>NUCLEOTIDE SEQUENCE [LARGE SCALE GENOMIC DNA]</scope>
    <source>
        <strain evidence="2">TSY1</strain>
    </source>
</reference>
<dbReference type="HOGENOM" id="CLU_3341736_0_0_7"/>
<name>W4L6H1_ENTF1</name>
<sequence length="37" mass="4112">MMFILVHFICVGQTRALTSASNSLNTLPDQFGIQLML</sequence>
<gene>
    <name evidence="1" type="ORF">ETSY1_41490</name>
</gene>